<dbReference type="PANTHER" id="PTHR45649">
    <property type="entry name" value="AMINO-ACID PERMEASE BAT1"/>
    <property type="match status" value="1"/>
</dbReference>
<dbReference type="RefSeq" id="XP_037168321.1">
    <property type="nucleotide sequence ID" value="XM_037304828.1"/>
</dbReference>
<feature type="transmembrane region" description="Helical" evidence="6">
    <location>
        <begin position="34"/>
        <end position="57"/>
    </location>
</feature>
<evidence type="ECO:0000313" key="8">
    <source>
        <dbReference type="Proteomes" id="UP000578531"/>
    </source>
</evidence>
<feature type="transmembrane region" description="Helical" evidence="6">
    <location>
        <begin position="69"/>
        <end position="87"/>
    </location>
</feature>
<sequence>MAPTLNGQYHWVSKFAPPSAQRILSFMTGWRCVLGWQVNIASGGYLVAVQILGIMILNDPSYVFERWHGTFLIIVAAAVAISFNTFFAKRLPLVEGLMLFIHVCGFFAILIPLWVLAPKKKLARLVFTEFQINGGWPSLGLSCLIEITGLVYSLTGPNSAMHMYIRDASPVLPLGMMRTVLLMPSVEPGWDVLLNAISVSFVLTCLLSFMNIGGSVVFNASFSLTVAAFLSSYITYNFYIILKRWRGKALRNPSVELGR</sequence>
<keyword evidence="4 6" id="KW-1133">Transmembrane helix</keyword>
<dbReference type="GeneID" id="59284568"/>
<accession>A0A8H6L7W1</accession>
<dbReference type="GO" id="GO:0016020">
    <property type="term" value="C:membrane"/>
    <property type="evidence" value="ECO:0007669"/>
    <property type="project" value="UniProtKB-SubCell"/>
</dbReference>
<evidence type="ECO:0000313" key="7">
    <source>
        <dbReference type="EMBL" id="KAF6239025.1"/>
    </source>
</evidence>
<evidence type="ECO:0000256" key="3">
    <source>
        <dbReference type="ARBA" id="ARBA00022692"/>
    </source>
</evidence>
<organism evidence="7 8">
    <name type="scientific">Letharia columbiana</name>
    <dbReference type="NCBI Taxonomy" id="112416"/>
    <lineage>
        <taxon>Eukaryota</taxon>
        <taxon>Fungi</taxon>
        <taxon>Dikarya</taxon>
        <taxon>Ascomycota</taxon>
        <taxon>Pezizomycotina</taxon>
        <taxon>Lecanoromycetes</taxon>
        <taxon>OSLEUM clade</taxon>
        <taxon>Lecanoromycetidae</taxon>
        <taxon>Lecanorales</taxon>
        <taxon>Lecanorineae</taxon>
        <taxon>Parmeliaceae</taxon>
        <taxon>Letharia</taxon>
    </lineage>
</organism>
<keyword evidence="5 6" id="KW-0472">Membrane</keyword>
<feature type="transmembrane region" description="Helical" evidence="6">
    <location>
        <begin position="216"/>
        <end position="242"/>
    </location>
</feature>
<dbReference type="PANTHER" id="PTHR45649:SF2">
    <property type="entry name" value="ACID PERMEASE, PUTATIVE-RELATED"/>
    <property type="match status" value="1"/>
</dbReference>
<comment type="caution">
    <text evidence="7">The sequence shown here is derived from an EMBL/GenBank/DDBJ whole genome shotgun (WGS) entry which is preliminary data.</text>
</comment>
<feature type="transmembrane region" description="Helical" evidence="6">
    <location>
        <begin position="99"/>
        <end position="117"/>
    </location>
</feature>
<evidence type="ECO:0000256" key="4">
    <source>
        <dbReference type="ARBA" id="ARBA00022989"/>
    </source>
</evidence>
<evidence type="ECO:0000256" key="1">
    <source>
        <dbReference type="ARBA" id="ARBA00004141"/>
    </source>
</evidence>
<feature type="transmembrane region" description="Helical" evidence="6">
    <location>
        <begin position="192"/>
        <end position="210"/>
    </location>
</feature>
<gene>
    <name evidence="7" type="ORF">HO173_002897</name>
</gene>
<proteinExistence type="predicted"/>
<keyword evidence="3 6" id="KW-0812">Transmembrane</keyword>
<comment type="subcellular location">
    <subcellularLocation>
        <location evidence="1">Membrane</location>
        <topology evidence="1">Multi-pass membrane protein</topology>
    </subcellularLocation>
</comment>
<dbReference type="AlphaFoldDB" id="A0A8H6L7W1"/>
<dbReference type="OrthoDB" id="3257095at2759"/>
<evidence type="ECO:0000256" key="2">
    <source>
        <dbReference type="ARBA" id="ARBA00022448"/>
    </source>
</evidence>
<protein>
    <submittedName>
        <fullName evidence="7">Uncharacterized protein</fullName>
    </submittedName>
</protein>
<reference evidence="7 8" key="1">
    <citation type="journal article" date="2020" name="Genomics">
        <title>Complete, high-quality genomes from long-read metagenomic sequencing of two wolf lichen thalli reveals enigmatic genome architecture.</title>
        <authorList>
            <person name="McKenzie S.K."/>
            <person name="Walston R.F."/>
            <person name="Allen J.L."/>
        </authorList>
    </citation>
    <scope>NUCLEOTIDE SEQUENCE [LARGE SCALE GENOMIC DNA]</scope>
    <source>
        <strain evidence="7">WasteWater2</strain>
    </source>
</reference>
<keyword evidence="8" id="KW-1185">Reference proteome</keyword>
<name>A0A8H6L7W1_9LECA</name>
<evidence type="ECO:0000256" key="5">
    <source>
        <dbReference type="ARBA" id="ARBA00023136"/>
    </source>
</evidence>
<evidence type="ECO:0000256" key="6">
    <source>
        <dbReference type="SAM" id="Phobius"/>
    </source>
</evidence>
<dbReference type="Proteomes" id="UP000578531">
    <property type="component" value="Unassembled WGS sequence"/>
</dbReference>
<dbReference type="EMBL" id="JACCJC010000007">
    <property type="protein sequence ID" value="KAF6239025.1"/>
    <property type="molecule type" value="Genomic_DNA"/>
</dbReference>
<dbReference type="GO" id="GO:0022857">
    <property type="term" value="F:transmembrane transporter activity"/>
    <property type="evidence" value="ECO:0007669"/>
    <property type="project" value="InterPro"/>
</dbReference>
<keyword evidence="2" id="KW-0813">Transport</keyword>